<evidence type="ECO:0000313" key="6">
    <source>
        <dbReference type="Proteomes" id="UP001280121"/>
    </source>
</evidence>
<dbReference type="AlphaFoldDB" id="A0AAD9WQV6"/>
<organism evidence="5 6">
    <name type="scientific">Dipteronia dyeriana</name>
    <dbReference type="NCBI Taxonomy" id="168575"/>
    <lineage>
        <taxon>Eukaryota</taxon>
        <taxon>Viridiplantae</taxon>
        <taxon>Streptophyta</taxon>
        <taxon>Embryophyta</taxon>
        <taxon>Tracheophyta</taxon>
        <taxon>Spermatophyta</taxon>
        <taxon>Magnoliopsida</taxon>
        <taxon>eudicotyledons</taxon>
        <taxon>Gunneridae</taxon>
        <taxon>Pentapetalae</taxon>
        <taxon>rosids</taxon>
        <taxon>malvids</taxon>
        <taxon>Sapindales</taxon>
        <taxon>Sapindaceae</taxon>
        <taxon>Hippocastanoideae</taxon>
        <taxon>Acereae</taxon>
        <taxon>Dipteronia</taxon>
    </lineage>
</organism>
<dbReference type="InterPro" id="IPR011989">
    <property type="entry name" value="ARM-like"/>
</dbReference>
<keyword evidence="2" id="KW-0813">Transport</keyword>
<sequence length="334" mass="37701">MFANILRSRARSADLKEQAIWALGNVSGDSAEARDSVLISDALNPLIALVDFGVNSSMSRAAVRTLSILCCVKPPPPFEQVQPVLNIFCRLTYLDDEEILTAVCKALACISAFTMDRIMDSVLIFMNVLPRLLQLLEYPSNKVCIPALRTLGNLVTGDNTQTQRVLDEGFLSYLHNFLEHSNRIIRKETCWIISNITAGNRHQIQAVIDCKIIDRLVDIAETLDDLEIKKEAVWAMSNAVLGGSRKQIQSRELDKCIAPFCVFLDNPDPKTVMMCLKALEKFLKVGEGHGYNSYVEKIEDLDGWRNMMNMRTHDNTEINTKTVNILRTYWDLNM</sequence>
<dbReference type="Gene3D" id="1.25.10.10">
    <property type="entry name" value="Leucine-rich Repeat Variant"/>
    <property type="match status" value="1"/>
</dbReference>
<accession>A0AAD9WQV6</accession>
<dbReference type="GO" id="GO:0015031">
    <property type="term" value="P:protein transport"/>
    <property type="evidence" value="ECO:0007669"/>
    <property type="project" value="UniProtKB-KW"/>
</dbReference>
<comment type="caution">
    <text evidence="5">The sequence shown here is derived from an EMBL/GenBank/DDBJ whole genome shotgun (WGS) entry which is preliminary data.</text>
</comment>
<reference evidence="5" key="1">
    <citation type="journal article" date="2023" name="Plant J.">
        <title>Genome sequences and population genomics provide insights into the demographic history, inbreeding, and mutation load of two 'living fossil' tree species of Dipteronia.</title>
        <authorList>
            <person name="Feng Y."/>
            <person name="Comes H.P."/>
            <person name="Chen J."/>
            <person name="Zhu S."/>
            <person name="Lu R."/>
            <person name="Zhang X."/>
            <person name="Li P."/>
            <person name="Qiu J."/>
            <person name="Olsen K.M."/>
            <person name="Qiu Y."/>
        </authorList>
    </citation>
    <scope>NUCLEOTIDE SEQUENCE</scope>
    <source>
        <strain evidence="5">KIB01</strain>
    </source>
</reference>
<proteinExistence type="inferred from homology"/>
<dbReference type="SUPFAM" id="SSF48371">
    <property type="entry name" value="ARM repeat"/>
    <property type="match status" value="1"/>
</dbReference>
<comment type="similarity">
    <text evidence="1">Belongs to the importin alpha family.</text>
</comment>
<evidence type="ECO:0000256" key="1">
    <source>
        <dbReference type="ARBA" id="ARBA00010394"/>
    </source>
</evidence>
<evidence type="ECO:0000256" key="2">
    <source>
        <dbReference type="ARBA" id="ARBA00022448"/>
    </source>
</evidence>
<dbReference type="InterPro" id="IPR016024">
    <property type="entry name" value="ARM-type_fold"/>
</dbReference>
<dbReference type="EMBL" id="JANJYI010000008">
    <property type="protein sequence ID" value="KAK2640334.1"/>
    <property type="molecule type" value="Genomic_DNA"/>
</dbReference>
<dbReference type="Pfam" id="PF00514">
    <property type="entry name" value="Arm"/>
    <property type="match status" value="2"/>
</dbReference>
<dbReference type="SMART" id="SM00185">
    <property type="entry name" value="ARM"/>
    <property type="match status" value="4"/>
</dbReference>
<keyword evidence="4" id="KW-0653">Protein transport</keyword>
<protein>
    <submittedName>
        <fullName evidence="5">Uncharacterized protein</fullName>
    </submittedName>
</protein>
<evidence type="ECO:0000256" key="3">
    <source>
        <dbReference type="ARBA" id="ARBA00022737"/>
    </source>
</evidence>
<keyword evidence="3" id="KW-0677">Repeat</keyword>
<keyword evidence="6" id="KW-1185">Reference proteome</keyword>
<dbReference type="PANTHER" id="PTHR23316">
    <property type="entry name" value="IMPORTIN ALPHA"/>
    <property type="match status" value="1"/>
</dbReference>
<dbReference type="InterPro" id="IPR000225">
    <property type="entry name" value="Armadillo"/>
</dbReference>
<evidence type="ECO:0000313" key="5">
    <source>
        <dbReference type="EMBL" id="KAK2640334.1"/>
    </source>
</evidence>
<dbReference type="Proteomes" id="UP001280121">
    <property type="component" value="Unassembled WGS sequence"/>
</dbReference>
<evidence type="ECO:0000256" key="4">
    <source>
        <dbReference type="ARBA" id="ARBA00022927"/>
    </source>
</evidence>
<gene>
    <name evidence="5" type="ORF">Ddye_028129</name>
</gene>
<name>A0AAD9WQV6_9ROSI</name>